<keyword evidence="3" id="KW-1185">Reference proteome</keyword>
<dbReference type="EMBL" id="NHYE01000904">
    <property type="protein sequence ID" value="PPR01782.1"/>
    <property type="molecule type" value="Genomic_DNA"/>
</dbReference>
<evidence type="ECO:0000313" key="2">
    <source>
        <dbReference type="EMBL" id="PPR01782.1"/>
    </source>
</evidence>
<dbReference type="STRING" id="231916.A0A409YFJ9"/>
<dbReference type="Proteomes" id="UP000284706">
    <property type="component" value="Unassembled WGS sequence"/>
</dbReference>
<comment type="caution">
    <text evidence="2">The sequence shown here is derived from an EMBL/GenBank/DDBJ whole genome shotgun (WGS) entry which is preliminary data.</text>
</comment>
<evidence type="ECO:0000313" key="3">
    <source>
        <dbReference type="Proteomes" id="UP000284706"/>
    </source>
</evidence>
<reference evidence="2 3" key="1">
    <citation type="journal article" date="2018" name="Evol. Lett.">
        <title>Horizontal gene cluster transfer increased hallucinogenic mushroom diversity.</title>
        <authorList>
            <person name="Reynolds H.T."/>
            <person name="Vijayakumar V."/>
            <person name="Gluck-Thaler E."/>
            <person name="Korotkin H.B."/>
            <person name="Matheny P.B."/>
            <person name="Slot J.C."/>
        </authorList>
    </citation>
    <scope>NUCLEOTIDE SEQUENCE [LARGE SCALE GENOMIC DNA]</scope>
    <source>
        <strain evidence="2 3">SRW20</strain>
    </source>
</reference>
<organism evidence="2 3">
    <name type="scientific">Gymnopilus dilepis</name>
    <dbReference type="NCBI Taxonomy" id="231916"/>
    <lineage>
        <taxon>Eukaryota</taxon>
        <taxon>Fungi</taxon>
        <taxon>Dikarya</taxon>
        <taxon>Basidiomycota</taxon>
        <taxon>Agaricomycotina</taxon>
        <taxon>Agaricomycetes</taxon>
        <taxon>Agaricomycetidae</taxon>
        <taxon>Agaricales</taxon>
        <taxon>Agaricineae</taxon>
        <taxon>Hymenogastraceae</taxon>
        <taxon>Gymnopilus</taxon>
    </lineage>
</organism>
<gene>
    <name evidence="2" type="ORF">CVT26_013175</name>
</gene>
<feature type="region of interest" description="Disordered" evidence="1">
    <location>
        <begin position="1"/>
        <end position="23"/>
    </location>
</feature>
<accession>A0A409YFJ9</accession>
<dbReference type="InParanoid" id="A0A409YFJ9"/>
<evidence type="ECO:0000256" key="1">
    <source>
        <dbReference type="SAM" id="MobiDB-lite"/>
    </source>
</evidence>
<sequence length="215" mass="23976">MSDPAIPGTVPAEETLNTDPHNTGILEDADPIIQLVVFTMVVLQFSLLRSGRSLSIHDQKLLADFPKDPDSATKQLKLDSNHTIYSVCPKVKCQTLYAPKFMHGSDIPQYPKYCNCIGLNGKPCGTRLTRPRRFNRHEVDVPVKRFVSFSFRDFVGSLTSRPGLEEKMDASWQAIHCASTTLEDVFDGNFLRHFKGPDGQLFGISGPSGRYVFSL</sequence>
<protein>
    <submittedName>
        <fullName evidence="2">Uncharacterized protein</fullName>
    </submittedName>
</protein>
<proteinExistence type="predicted"/>
<dbReference type="AlphaFoldDB" id="A0A409YFJ9"/>
<feature type="non-terminal residue" evidence="2">
    <location>
        <position position="215"/>
    </location>
</feature>
<name>A0A409YFJ9_9AGAR</name>
<dbReference type="OrthoDB" id="3253623at2759"/>